<keyword evidence="5" id="KW-0226">DNA condensation</keyword>
<dbReference type="InterPro" id="IPR005684">
    <property type="entry name" value="IHF_alpha"/>
</dbReference>
<keyword evidence="3" id="KW-0810">Translation regulation</keyword>
<keyword evidence="7" id="KW-0804">Transcription</keyword>
<evidence type="ECO:0000313" key="11">
    <source>
        <dbReference type="Proteomes" id="UP000019140"/>
    </source>
</evidence>
<dbReference type="CDD" id="cd13835">
    <property type="entry name" value="IHF_A"/>
    <property type="match status" value="1"/>
</dbReference>
<dbReference type="GO" id="GO:0030527">
    <property type="term" value="F:structural constituent of chromatin"/>
    <property type="evidence" value="ECO:0007669"/>
    <property type="project" value="InterPro"/>
</dbReference>
<comment type="caution">
    <text evidence="10">The sequence shown here is derived from an EMBL/GenBank/DDBJ whole genome shotgun (WGS) entry which is preliminary data.</text>
</comment>
<dbReference type="PRINTS" id="PR01727">
    <property type="entry name" value="DNABINDINGHU"/>
</dbReference>
<dbReference type="Proteomes" id="UP000019140">
    <property type="component" value="Unassembled WGS sequence"/>
</dbReference>
<reference evidence="10 11" key="1">
    <citation type="journal article" date="2014" name="Nature">
        <title>An environmental bacterial taxon with a large and distinct metabolic repertoire.</title>
        <authorList>
            <person name="Wilson M.C."/>
            <person name="Mori T."/>
            <person name="Ruckert C."/>
            <person name="Uria A.R."/>
            <person name="Helf M.J."/>
            <person name="Takada K."/>
            <person name="Gernert C."/>
            <person name="Steffens U.A."/>
            <person name="Heycke N."/>
            <person name="Schmitt S."/>
            <person name="Rinke C."/>
            <person name="Helfrich E.J."/>
            <person name="Brachmann A.O."/>
            <person name="Gurgui C."/>
            <person name="Wakimoto T."/>
            <person name="Kracht M."/>
            <person name="Crusemann M."/>
            <person name="Hentschel U."/>
            <person name="Abe I."/>
            <person name="Matsunaga S."/>
            <person name="Kalinowski J."/>
            <person name="Takeyama H."/>
            <person name="Piel J."/>
        </authorList>
    </citation>
    <scope>NUCLEOTIDE SEQUENCE [LARGE SCALE GENOMIC DNA]</scope>
    <source>
        <strain evidence="11">TSY2</strain>
    </source>
</reference>
<comment type="similarity">
    <text evidence="1 9">Belongs to the bacterial histone-like protein family.</text>
</comment>
<dbReference type="PANTHER" id="PTHR33175:SF3">
    <property type="entry name" value="DNA-BINDING PROTEIN HU-BETA"/>
    <property type="match status" value="1"/>
</dbReference>
<dbReference type="HOGENOM" id="CLU_105066_3_1_7"/>
<dbReference type="PANTHER" id="PTHR33175">
    <property type="entry name" value="DNA-BINDING PROTEIN HU"/>
    <property type="match status" value="1"/>
</dbReference>
<dbReference type="GO" id="GO:0006355">
    <property type="term" value="P:regulation of DNA-templated transcription"/>
    <property type="evidence" value="ECO:0007669"/>
    <property type="project" value="InterPro"/>
</dbReference>
<evidence type="ECO:0000256" key="1">
    <source>
        <dbReference type="ARBA" id="ARBA00010529"/>
    </source>
</evidence>
<protein>
    <recommendedName>
        <fullName evidence="2">Integration host factor subunit alpha</fullName>
    </recommendedName>
</protein>
<evidence type="ECO:0000256" key="8">
    <source>
        <dbReference type="ARBA" id="ARBA00023172"/>
    </source>
</evidence>
<evidence type="ECO:0000256" key="9">
    <source>
        <dbReference type="RuleBase" id="RU003939"/>
    </source>
</evidence>
<keyword evidence="11" id="KW-1185">Reference proteome</keyword>
<evidence type="ECO:0000256" key="3">
    <source>
        <dbReference type="ARBA" id="ARBA00022845"/>
    </source>
</evidence>
<dbReference type="Pfam" id="PF00216">
    <property type="entry name" value="Bac_DNA_binding"/>
    <property type="match status" value="1"/>
</dbReference>
<dbReference type="GO" id="GO:0003677">
    <property type="term" value="F:DNA binding"/>
    <property type="evidence" value="ECO:0007669"/>
    <property type="project" value="UniProtKB-KW"/>
</dbReference>
<sequence length="106" mass="12022">MRKAEIVNRIAEETGLTKVKAEEAVDAILEEVKDGLQRGESVILRRFGSFQVREKRARVGRNPKTGEEAGIPARRVVRFKSGKYFKEAVNGNVNWDDDDDDDDDDE</sequence>
<evidence type="ECO:0000256" key="7">
    <source>
        <dbReference type="ARBA" id="ARBA00023163"/>
    </source>
</evidence>
<dbReference type="InterPro" id="IPR010992">
    <property type="entry name" value="IHF-like_DNA-bd_dom_sf"/>
</dbReference>
<dbReference type="GO" id="GO:0006310">
    <property type="term" value="P:DNA recombination"/>
    <property type="evidence" value="ECO:0007669"/>
    <property type="project" value="UniProtKB-KW"/>
</dbReference>
<evidence type="ECO:0000256" key="4">
    <source>
        <dbReference type="ARBA" id="ARBA00023015"/>
    </source>
</evidence>
<evidence type="ECO:0000256" key="5">
    <source>
        <dbReference type="ARBA" id="ARBA00023067"/>
    </source>
</evidence>
<evidence type="ECO:0000313" key="10">
    <source>
        <dbReference type="EMBL" id="ETX05170.1"/>
    </source>
</evidence>
<accession>W4M4P0</accession>
<keyword evidence="6" id="KW-0238">DNA-binding</keyword>
<dbReference type="GO" id="GO:0005829">
    <property type="term" value="C:cytosol"/>
    <property type="evidence" value="ECO:0007669"/>
    <property type="project" value="TreeGrafter"/>
</dbReference>
<evidence type="ECO:0000256" key="2">
    <source>
        <dbReference type="ARBA" id="ARBA00018329"/>
    </source>
</evidence>
<dbReference type="SUPFAM" id="SSF47729">
    <property type="entry name" value="IHF-like DNA-binding proteins"/>
    <property type="match status" value="1"/>
</dbReference>
<dbReference type="GO" id="GO:0030261">
    <property type="term" value="P:chromosome condensation"/>
    <property type="evidence" value="ECO:0007669"/>
    <property type="project" value="UniProtKB-KW"/>
</dbReference>
<dbReference type="EMBL" id="AZHX01001025">
    <property type="protein sequence ID" value="ETX05170.1"/>
    <property type="molecule type" value="Genomic_DNA"/>
</dbReference>
<dbReference type="GO" id="GO:0006417">
    <property type="term" value="P:regulation of translation"/>
    <property type="evidence" value="ECO:0007669"/>
    <property type="project" value="UniProtKB-KW"/>
</dbReference>
<dbReference type="InterPro" id="IPR000119">
    <property type="entry name" value="Hist_DNA-bd"/>
</dbReference>
<dbReference type="GO" id="GO:0009893">
    <property type="term" value="P:positive regulation of metabolic process"/>
    <property type="evidence" value="ECO:0007669"/>
    <property type="project" value="UniProtKB-ARBA"/>
</dbReference>
<dbReference type="Gene3D" id="4.10.520.10">
    <property type="entry name" value="IHF-like DNA-binding proteins"/>
    <property type="match status" value="1"/>
</dbReference>
<organism evidence="10 11">
    <name type="scientific">Candidatus Entotheonella gemina</name>
    <dbReference type="NCBI Taxonomy" id="1429439"/>
    <lineage>
        <taxon>Bacteria</taxon>
        <taxon>Pseudomonadati</taxon>
        <taxon>Nitrospinota/Tectimicrobiota group</taxon>
        <taxon>Candidatus Tectimicrobiota</taxon>
        <taxon>Candidatus Entotheonellia</taxon>
        <taxon>Candidatus Entotheonellales</taxon>
        <taxon>Candidatus Entotheonellaceae</taxon>
        <taxon>Candidatus Entotheonella</taxon>
    </lineage>
</organism>
<dbReference type="SMART" id="SM00411">
    <property type="entry name" value="BHL"/>
    <property type="match status" value="1"/>
</dbReference>
<name>W4M4P0_9BACT</name>
<proteinExistence type="inferred from homology"/>
<evidence type="ECO:0000256" key="6">
    <source>
        <dbReference type="ARBA" id="ARBA00023125"/>
    </source>
</evidence>
<gene>
    <name evidence="10" type="ORF">ETSY2_24580</name>
</gene>
<keyword evidence="8" id="KW-0233">DNA recombination</keyword>
<keyword evidence="4" id="KW-0805">Transcription regulation</keyword>
<dbReference type="AlphaFoldDB" id="W4M4P0"/>